<name>S0FUQ9_9BACT</name>
<reference evidence="2 3" key="1">
    <citation type="journal article" date="2013" name="Genome Announc.">
        <title>Draft Genome Sequence of Desulfotignum phosphitoxidans DSM 13687 Strain FiPS-3.</title>
        <authorList>
            <person name="Poehlein A."/>
            <person name="Daniel R."/>
            <person name="Simeonova D.D."/>
        </authorList>
    </citation>
    <scope>NUCLEOTIDE SEQUENCE [LARGE SCALE GENOMIC DNA]</scope>
    <source>
        <strain evidence="2 3">DSM 13687</strain>
    </source>
</reference>
<dbReference type="Proteomes" id="UP000014216">
    <property type="component" value="Unassembled WGS sequence"/>
</dbReference>
<dbReference type="InterPro" id="IPR050508">
    <property type="entry name" value="Methyltransf_Superfamily"/>
</dbReference>
<accession>S0FUQ9</accession>
<proteinExistence type="predicted"/>
<evidence type="ECO:0000259" key="1">
    <source>
        <dbReference type="Pfam" id="PF08241"/>
    </source>
</evidence>
<evidence type="ECO:0000313" key="2">
    <source>
        <dbReference type="EMBL" id="EMS78828.1"/>
    </source>
</evidence>
<gene>
    <name evidence="2" type="ORF">Dpo_6c00270</name>
</gene>
<dbReference type="CDD" id="cd02440">
    <property type="entry name" value="AdoMet_MTases"/>
    <property type="match status" value="1"/>
</dbReference>
<dbReference type="InterPro" id="IPR029063">
    <property type="entry name" value="SAM-dependent_MTases_sf"/>
</dbReference>
<organism evidence="2 3">
    <name type="scientific">Desulfotignum phosphitoxidans DSM 13687</name>
    <dbReference type="NCBI Taxonomy" id="1286635"/>
    <lineage>
        <taxon>Bacteria</taxon>
        <taxon>Pseudomonadati</taxon>
        <taxon>Thermodesulfobacteriota</taxon>
        <taxon>Desulfobacteria</taxon>
        <taxon>Desulfobacterales</taxon>
        <taxon>Desulfobacteraceae</taxon>
        <taxon>Desulfotignum</taxon>
    </lineage>
</organism>
<dbReference type="GO" id="GO:0008757">
    <property type="term" value="F:S-adenosylmethionine-dependent methyltransferase activity"/>
    <property type="evidence" value="ECO:0007669"/>
    <property type="project" value="InterPro"/>
</dbReference>
<dbReference type="Gene3D" id="3.40.50.150">
    <property type="entry name" value="Vaccinia Virus protein VP39"/>
    <property type="match status" value="1"/>
</dbReference>
<dbReference type="AlphaFoldDB" id="S0FUQ9"/>
<dbReference type="SUPFAM" id="SSF53335">
    <property type="entry name" value="S-adenosyl-L-methionine-dependent methyltransferases"/>
    <property type="match status" value="1"/>
</dbReference>
<comment type="caution">
    <text evidence="2">The sequence shown here is derived from an EMBL/GenBank/DDBJ whole genome shotgun (WGS) entry which is preliminary data.</text>
</comment>
<dbReference type="PANTHER" id="PTHR42912">
    <property type="entry name" value="METHYLTRANSFERASE"/>
    <property type="match status" value="1"/>
</dbReference>
<dbReference type="EMBL" id="APJX01000006">
    <property type="protein sequence ID" value="EMS78828.1"/>
    <property type="molecule type" value="Genomic_DNA"/>
</dbReference>
<evidence type="ECO:0000313" key="3">
    <source>
        <dbReference type="Proteomes" id="UP000014216"/>
    </source>
</evidence>
<keyword evidence="2" id="KW-0489">Methyltransferase</keyword>
<keyword evidence="3" id="KW-1185">Reference proteome</keyword>
<sequence>MIYDKDHLQMSMIQSLAALEGCTVLEIGCGEGRLSMMLARDTRRYIAIDPDREAVAKALQQSGNAQFFIGSGENMPLGDSSFDRVIFILSLHHQNSRQALLEAHRVLAPGGRVIILEPSAKGEFQQFFHLFDDETAALTSAAHAICHSPFDLIRHKDFAVPVEFDNLADLYQYPFDQSPADDTGRSKILAKLRQFRGNIKEGQAIQLFDSIHIFSLKKRQVDRACIPPG</sequence>
<protein>
    <submittedName>
        <fullName evidence="2">Methyltransferase type 11</fullName>
    </submittedName>
</protein>
<keyword evidence="2" id="KW-0808">Transferase</keyword>
<dbReference type="OrthoDB" id="5456009at2"/>
<feature type="domain" description="Methyltransferase type 11" evidence="1">
    <location>
        <begin position="25"/>
        <end position="115"/>
    </location>
</feature>
<dbReference type="GO" id="GO:0032259">
    <property type="term" value="P:methylation"/>
    <property type="evidence" value="ECO:0007669"/>
    <property type="project" value="UniProtKB-KW"/>
</dbReference>
<dbReference type="Pfam" id="PF08241">
    <property type="entry name" value="Methyltransf_11"/>
    <property type="match status" value="1"/>
</dbReference>
<dbReference type="InterPro" id="IPR013216">
    <property type="entry name" value="Methyltransf_11"/>
</dbReference>
<dbReference type="RefSeq" id="WP_006966629.1">
    <property type="nucleotide sequence ID" value="NZ_APJX01000006.1"/>
</dbReference>